<evidence type="ECO:0000256" key="5">
    <source>
        <dbReference type="ARBA" id="ARBA00038092"/>
    </source>
</evidence>
<comment type="catalytic activity">
    <reaction evidence="7">
        <text>diphthine methyl ester-[translation elongation factor 2] + H2O = diphthine-[translation elongation factor 2] + methanol + H(+)</text>
        <dbReference type="Rhea" id="RHEA:42656"/>
        <dbReference type="Rhea" id="RHEA-COMP:10172"/>
        <dbReference type="Rhea" id="RHEA-COMP:10173"/>
        <dbReference type="ChEBI" id="CHEBI:15377"/>
        <dbReference type="ChEBI" id="CHEBI:15378"/>
        <dbReference type="ChEBI" id="CHEBI:17790"/>
        <dbReference type="ChEBI" id="CHEBI:79005"/>
        <dbReference type="ChEBI" id="CHEBI:82696"/>
        <dbReference type="EC" id="3.1.1.97"/>
    </reaction>
</comment>
<dbReference type="GO" id="GO:0061685">
    <property type="term" value="F:diphthine methylesterase activity"/>
    <property type="evidence" value="ECO:0007669"/>
    <property type="project" value="UniProtKB-EC"/>
</dbReference>
<dbReference type="SMART" id="SM00320">
    <property type="entry name" value="WD40"/>
    <property type="match status" value="2"/>
</dbReference>
<keyword evidence="4" id="KW-0378">Hydrolase</keyword>
<evidence type="ECO:0000256" key="4">
    <source>
        <dbReference type="ARBA" id="ARBA00022801"/>
    </source>
</evidence>
<keyword evidence="2" id="KW-0853">WD repeat</keyword>
<dbReference type="InterPro" id="IPR052415">
    <property type="entry name" value="Diphthine_MTase"/>
</dbReference>
<dbReference type="InterPro" id="IPR001680">
    <property type="entry name" value="WD40_rpt"/>
</dbReference>
<evidence type="ECO:0000256" key="3">
    <source>
        <dbReference type="ARBA" id="ARBA00022737"/>
    </source>
</evidence>
<dbReference type="GO" id="GO:0017183">
    <property type="term" value="P:protein histidyl modification to diphthamide"/>
    <property type="evidence" value="ECO:0007669"/>
    <property type="project" value="TreeGrafter"/>
</dbReference>
<evidence type="ECO:0000313" key="9">
    <source>
        <dbReference type="Proteomes" id="UP000515908"/>
    </source>
</evidence>
<evidence type="ECO:0000256" key="1">
    <source>
        <dbReference type="ARBA" id="ARBA00005156"/>
    </source>
</evidence>
<gene>
    <name evidence="8" type="ORF">ADEAN_000021700</name>
</gene>
<dbReference type="InterPro" id="IPR036322">
    <property type="entry name" value="WD40_repeat_dom_sf"/>
</dbReference>
<comment type="pathway">
    <text evidence="1">Protein modification; peptidyl-diphthamide biosynthesis.</text>
</comment>
<evidence type="ECO:0000256" key="2">
    <source>
        <dbReference type="ARBA" id="ARBA00022574"/>
    </source>
</evidence>
<dbReference type="PANTHER" id="PTHR46042:SF1">
    <property type="entry name" value="DIPHTHINE METHYLTRANSFERASE"/>
    <property type="match status" value="1"/>
</dbReference>
<keyword evidence="9" id="KW-1185">Reference proteome</keyword>
<dbReference type="OrthoDB" id="1930760at2759"/>
<accession>S9VPC9</accession>
<dbReference type="InterPro" id="IPR015943">
    <property type="entry name" value="WD40/YVTN_repeat-like_dom_sf"/>
</dbReference>
<dbReference type="PANTHER" id="PTHR46042">
    <property type="entry name" value="DIPHTHINE METHYLTRANSFERASE"/>
    <property type="match status" value="1"/>
</dbReference>
<dbReference type="VEuPathDB" id="TriTrypDB:ADEAN_000021700"/>
<dbReference type="SUPFAM" id="SSF50978">
    <property type="entry name" value="WD40 repeat-like"/>
    <property type="match status" value="1"/>
</dbReference>
<sequence>MCCCTDGSVRLLDPDTLEERQVYRSIHTEMLTSATPIDATTLLCTAHTGGVVLYNTERAAVTSTLEGHEFDAWCSAVTGDEGIVCSGGDDGLVKYYDTRSGTATGKIRFSAGVTSIAPVMEGGTSTPYQLVGSYDETVSLVDRRAPRRPVAQTAALGGGAWRCRTAVGKEEVPPSTVGTEGWLILPLMQRGPAILPYNVKGEESSVFDACTYFCAEEPNGDLPLLSEECLVYDMTVLQSDGGNRLLVASCSFYEKKIDLWEVTKTE</sequence>
<proteinExistence type="inferred from homology"/>
<comment type="similarity">
    <text evidence="5">Belongs to the DPH7 family.</text>
</comment>
<organism evidence="8 9">
    <name type="scientific">Angomonas deanei</name>
    <dbReference type="NCBI Taxonomy" id="59799"/>
    <lineage>
        <taxon>Eukaryota</taxon>
        <taxon>Discoba</taxon>
        <taxon>Euglenozoa</taxon>
        <taxon>Kinetoplastea</taxon>
        <taxon>Metakinetoplastina</taxon>
        <taxon>Trypanosomatida</taxon>
        <taxon>Trypanosomatidae</taxon>
        <taxon>Strigomonadinae</taxon>
        <taxon>Angomonas</taxon>
    </lineage>
</organism>
<reference evidence="8 9" key="1">
    <citation type="submission" date="2020-08" db="EMBL/GenBank/DDBJ databases">
        <authorList>
            <person name="Newling K."/>
            <person name="Davey J."/>
            <person name="Forrester S."/>
        </authorList>
    </citation>
    <scope>NUCLEOTIDE SEQUENCE [LARGE SCALE GENOMIC DNA]</scope>
    <source>
        <strain evidence="9">Crithidia deanei Carvalho (ATCC PRA-265)</strain>
    </source>
</reference>
<name>S9VPC9_9TRYP</name>
<dbReference type="EMBL" id="LR877145">
    <property type="protein sequence ID" value="CAD2212805.1"/>
    <property type="molecule type" value="Genomic_DNA"/>
</dbReference>
<evidence type="ECO:0000256" key="6">
    <source>
        <dbReference type="ARBA" id="ARBA00039131"/>
    </source>
</evidence>
<dbReference type="Gene3D" id="2.130.10.10">
    <property type="entry name" value="YVTN repeat-like/Quinoprotein amine dehydrogenase"/>
    <property type="match status" value="1"/>
</dbReference>
<evidence type="ECO:0000256" key="7">
    <source>
        <dbReference type="ARBA" id="ARBA00047551"/>
    </source>
</evidence>
<evidence type="ECO:0000313" key="8">
    <source>
        <dbReference type="EMBL" id="CAD2212805.1"/>
    </source>
</evidence>
<dbReference type="AlphaFoldDB" id="S9VPC9"/>
<keyword evidence="3" id="KW-0677">Repeat</keyword>
<dbReference type="GO" id="GO:0005737">
    <property type="term" value="C:cytoplasm"/>
    <property type="evidence" value="ECO:0007669"/>
    <property type="project" value="TreeGrafter"/>
</dbReference>
<protein>
    <recommendedName>
        <fullName evidence="6">methylated diphthine methylhydrolase</fullName>
        <ecNumber evidence="6">3.1.1.97</ecNumber>
    </recommendedName>
</protein>
<dbReference type="Proteomes" id="UP000515908">
    <property type="component" value="Chromosome 01"/>
</dbReference>
<dbReference type="EC" id="3.1.1.97" evidence="6"/>